<keyword evidence="7" id="KW-0963">Cytoplasm</keyword>
<dbReference type="PROSITE" id="PS00104">
    <property type="entry name" value="EPSP_SYNTHASE_1"/>
    <property type="match status" value="1"/>
</dbReference>
<dbReference type="PIRSF" id="PIRSF000505">
    <property type="entry name" value="EPSPS"/>
    <property type="match status" value="1"/>
</dbReference>
<feature type="binding site" evidence="7">
    <location>
        <position position="96"/>
    </location>
    <ligand>
        <name>phosphoenolpyruvate</name>
        <dbReference type="ChEBI" id="CHEBI:58702"/>
    </ligand>
</feature>
<feature type="binding site" evidence="7">
    <location>
        <position position="171"/>
    </location>
    <ligand>
        <name>3-phosphoshikimate</name>
        <dbReference type="ChEBI" id="CHEBI:145989"/>
    </ligand>
</feature>
<dbReference type="PANTHER" id="PTHR21090">
    <property type="entry name" value="AROM/DEHYDROQUINATE SYNTHASE"/>
    <property type="match status" value="1"/>
</dbReference>
<feature type="binding site" evidence="7">
    <location>
        <position position="324"/>
    </location>
    <ligand>
        <name>3-phosphoshikimate</name>
        <dbReference type="ChEBI" id="CHEBI:145989"/>
    </ligand>
</feature>
<dbReference type="InterPro" id="IPR023193">
    <property type="entry name" value="EPSP_synthase_CS"/>
</dbReference>
<dbReference type="KEGG" id="kso:CKSOR_00411"/>
<dbReference type="NCBIfam" id="TIGR01356">
    <property type="entry name" value="aroA"/>
    <property type="match status" value="1"/>
</dbReference>
<feature type="binding site" evidence="7">
    <location>
        <position position="202"/>
    </location>
    <ligand>
        <name>3-phosphoshikimate</name>
        <dbReference type="ChEBI" id="CHEBI:145989"/>
    </ligand>
</feature>
<feature type="binding site" evidence="7">
    <location>
        <position position="24"/>
    </location>
    <ligand>
        <name>3-phosphoshikimate</name>
        <dbReference type="ChEBI" id="CHEBI:145989"/>
    </ligand>
</feature>
<dbReference type="EC" id="2.5.1.19" evidence="7"/>
<keyword evidence="3 7" id="KW-0028">Amino-acid biosynthesis</keyword>
<evidence type="ECO:0000256" key="2">
    <source>
        <dbReference type="ARBA" id="ARBA00009948"/>
    </source>
</evidence>
<feature type="binding site" evidence="7">
    <location>
        <position position="424"/>
    </location>
    <ligand>
        <name>phosphoenolpyruvate</name>
        <dbReference type="ChEBI" id="CHEBI:58702"/>
    </ligand>
</feature>
<keyword evidence="10" id="KW-1185">Reference proteome</keyword>
<dbReference type="HAMAP" id="MF_00210">
    <property type="entry name" value="EPSP_synth"/>
    <property type="match status" value="1"/>
</dbReference>
<dbReference type="PANTHER" id="PTHR21090:SF5">
    <property type="entry name" value="PENTAFUNCTIONAL AROM POLYPEPTIDE"/>
    <property type="match status" value="1"/>
</dbReference>
<dbReference type="RefSeq" id="WP_108673933.1">
    <property type="nucleotide sequence ID" value="NZ_CP025628.1"/>
</dbReference>
<feature type="binding site" evidence="7">
    <location>
        <position position="24"/>
    </location>
    <ligand>
        <name>phosphoenolpyruvate</name>
        <dbReference type="ChEBI" id="CHEBI:58702"/>
    </ligand>
</feature>
<feature type="binding site" evidence="7">
    <location>
        <position position="172"/>
    </location>
    <ligand>
        <name>phosphoenolpyruvate</name>
        <dbReference type="ChEBI" id="CHEBI:58702"/>
    </ligand>
</feature>
<evidence type="ECO:0000256" key="7">
    <source>
        <dbReference type="HAMAP-Rule" id="MF_00210"/>
    </source>
</evidence>
<dbReference type="Pfam" id="PF00275">
    <property type="entry name" value="EPSP_synthase"/>
    <property type="match status" value="1"/>
</dbReference>
<feature type="binding site" evidence="7">
    <location>
        <position position="172"/>
    </location>
    <ligand>
        <name>3-phosphoshikimate</name>
        <dbReference type="ChEBI" id="CHEBI:145989"/>
    </ligand>
</feature>
<dbReference type="SUPFAM" id="SSF55205">
    <property type="entry name" value="EPT/RTPC-like"/>
    <property type="match status" value="1"/>
</dbReference>
<dbReference type="GO" id="GO:0009073">
    <property type="term" value="P:aromatic amino acid family biosynthetic process"/>
    <property type="evidence" value="ECO:0007669"/>
    <property type="project" value="UniProtKB-KW"/>
</dbReference>
<comment type="subcellular location">
    <subcellularLocation>
        <location evidence="7">Cytoplasm</location>
    </subcellularLocation>
</comment>
<comment type="similarity">
    <text evidence="2 7">Belongs to the EPSP synthase family.</text>
</comment>
<evidence type="ECO:0000256" key="6">
    <source>
        <dbReference type="ARBA" id="ARBA00044633"/>
    </source>
</evidence>
<organism evidence="9 10">
    <name type="scientific">Candidatus Kinetoplastidibacterium kentomonadis</name>
    <dbReference type="NCBI Taxonomy" id="1576550"/>
    <lineage>
        <taxon>Bacteria</taxon>
        <taxon>Pseudomonadati</taxon>
        <taxon>Pseudomonadota</taxon>
        <taxon>Betaproteobacteria</taxon>
        <taxon>Candidatus Kinetoplastidibacterium</taxon>
    </lineage>
</organism>
<keyword evidence="5 7" id="KW-0057">Aromatic amino acid biosynthesis</keyword>
<comment type="function">
    <text evidence="7">Catalyzes the transfer of the enolpyruvyl moiety of phosphoenolpyruvate (PEP) to the 5-hydroxyl of shikimate-3-phosphate (S3P) to produce enolpyruvyl shikimate-3-phosphate and inorganic phosphate.</text>
</comment>
<comment type="subunit">
    <text evidence="7">Monomer.</text>
</comment>
<feature type="binding site" evidence="7">
    <location>
        <position position="25"/>
    </location>
    <ligand>
        <name>3-phosphoshikimate</name>
        <dbReference type="ChEBI" id="CHEBI:145989"/>
    </ligand>
</feature>
<dbReference type="EMBL" id="CP025628">
    <property type="protein sequence ID" value="AWD32527.1"/>
    <property type="molecule type" value="Genomic_DNA"/>
</dbReference>
<feature type="binding site" evidence="7">
    <location>
        <position position="29"/>
    </location>
    <ligand>
        <name>3-phosphoshikimate</name>
        <dbReference type="ChEBI" id="CHEBI:145989"/>
    </ligand>
</feature>
<evidence type="ECO:0000313" key="10">
    <source>
        <dbReference type="Proteomes" id="UP000266796"/>
    </source>
</evidence>
<feature type="binding site" evidence="7">
    <location>
        <position position="124"/>
    </location>
    <ligand>
        <name>phosphoenolpyruvate</name>
        <dbReference type="ChEBI" id="CHEBI:58702"/>
    </ligand>
</feature>
<comment type="caution">
    <text evidence="7">Lacks conserved residue(s) required for the propagation of feature annotation.</text>
</comment>
<proteinExistence type="inferred from homology"/>
<keyword evidence="4 7" id="KW-0808">Transferase</keyword>
<comment type="catalytic activity">
    <reaction evidence="6">
        <text>3-phosphoshikimate + phosphoenolpyruvate = 5-O-(1-carboxyvinyl)-3-phosphoshikimate + phosphate</text>
        <dbReference type="Rhea" id="RHEA:21256"/>
        <dbReference type="ChEBI" id="CHEBI:43474"/>
        <dbReference type="ChEBI" id="CHEBI:57701"/>
        <dbReference type="ChEBI" id="CHEBI:58702"/>
        <dbReference type="ChEBI" id="CHEBI:145989"/>
        <dbReference type="EC" id="2.5.1.19"/>
    </reaction>
    <physiologicalReaction direction="left-to-right" evidence="6">
        <dbReference type="Rhea" id="RHEA:21257"/>
    </physiologicalReaction>
</comment>
<dbReference type="Gene3D" id="3.65.10.10">
    <property type="entry name" value="Enolpyruvate transferase domain"/>
    <property type="match status" value="2"/>
</dbReference>
<dbReference type="InterPro" id="IPR006264">
    <property type="entry name" value="EPSP_synthase"/>
</dbReference>
<reference evidence="9 10" key="1">
    <citation type="journal article" date="2018" name="Parasitology">
        <title>The reduced genome of Candidatus Kinetoplastibacterium sorsogonicusi, the endosymbiont of Kentomonas sorsogonicus (Trypanosomatidae): loss of the haem-synthesis pathway.</title>
        <authorList>
            <person name="Silva F.M."/>
            <person name="Kostygov A.Y."/>
            <person name="Spodareva V.V."/>
            <person name="Butenko A."/>
            <person name="Tossou R."/>
            <person name="Lukes J."/>
            <person name="Yurchenko V."/>
            <person name="Alves J.M.P."/>
        </authorList>
    </citation>
    <scope>NUCLEOTIDE SEQUENCE [LARGE SCALE GENOMIC DNA]</scope>
    <source>
        <strain evidence="9 10">MF-08</strain>
    </source>
</reference>
<evidence type="ECO:0000259" key="8">
    <source>
        <dbReference type="Pfam" id="PF00275"/>
    </source>
</evidence>
<dbReference type="Proteomes" id="UP000266796">
    <property type="component" value="Chromosome"/>
</dbReference>
<name>A0A3Q8EX19_9PROT</name>
<accession>A0A3Q8EX19</accession>
<dbReference type="PROSITE" id="PS00885">
    <property type="entry name" value="EPSP_SYNTHASE_2"/>
    <property type="match status" value="1"/>
</dbReference>
<dbReference type="GO" id="GO:0009423">
    <property type="term" value="P:chorismate biosynthetic process"/>
    <property type="evidence" value="ECO:0007669"/>
    <property type="project" value="UniProtKB-UniRule"/>
</dbReference>
<feature type="binding site" evidence="7">
    <location>
        <position position="170"/>
    </location>
    <ligand>
        <name>3-phosphoshikimate</name>
        <dbReference type="ChEBI" id="CHEBI:145989"/>
    </ligand>
</feature>
<dbReference type="UniPathway" id="UPA00053">
    <property type="reaction ID" value="UER00089"/>
</dbReference>
<evidence type="ECO:0000256" key="1">
    <source>
        <dbReference type="ARBA" id="ARBA00004811"/>
    </source>
</evidence>
<evidence type="ECO:0000313" key="9">
    <source>
        <dbReference type="EMBL" id="AWD32527.1"/>
    </source>
</evidence>
<dbReference type="InterPro" id="IPR001986">
    <property type="entry name" value="Enolpyruvate_Tfrase_dom"/>
</dbReference>
<comment type="pathway">
    <text evidence="1 7">Metabolic intermediate biosynthesis; chorismate biosynthesis; chorismate from D-erythrose 4-phosphate and phosphoenolpyruvate: step 6/7.</text>
</comment>
<dbReference type="OrthoDB" id="9809920at2"/>
<dbReference type="InterPro" id="IPR013792">
    <property type="entry name" value="RNA3'P_cycl/enolpyr_Trfase_a/b"/>
</dbReference>
<protein>
    <recommendedName>
        <fullName evidence="7">3-phosphoshikimate 1-carboxyvinyltransferase</fullName>
        <ecNumber evidence="7">2.5.1.19</ecNumber>
    </recommendedName>
    <alternativeName>
        <fullName evidence="7">5-enolpyruvylshikimate-3-phosphate synthase</fullName>
        <shortName evidence="7">EPSP synthase</shortName>
        <shortName evidence="7">EPSPS</shortName>
    </alternativeName>
</protein>
<sequence length="439" mass="48679">MNDNILNLQTIKLAKGVITLPGSKSISNRILLLAALSNNETNINDILFSEDTEIMMNALKTLGVKIVLNNDRSIKVIGNDFNFPVKESNLFLGNAGTAFRPLTAVLSIMGGSYILSGIDRMHERPIKDLVDALCQIGANIKYLKNEGYPPIKIKNPNFTNNHINIKGNVSSQFLTSILLSGPIFNYKTQKNLSIYIDGDLISKPYIDITLNLMKRFGVDIQHNNFKRFEILANSKYTSPGNIYIEGDASSASYLLSMGAIGLGPVRVYGVGKNSIQGDIEFTKILNIMGASISFGDNWIESRGIKVHSGEKLKAFNYDFNLIPDAAMTAAVLAIFADGPCKLNNIGSWRVKETDRIYAMQNELQKIGAKVISGNDWMIIYPINDNEWKDATIDTWNDHRIAMALSLAAFGKSKITISNPKCVNKTFPNYFDVYKNLIIN</sequence>
<dbReference type="CDD" id="cd01556">
    <property type="entry name" value="EPSP_synthase"/>
    <property type="match status" value="1"/>
</dbReference>
<evidence type="ECO:0000256" key="5">
    <source>
        <dbReference type="ARBA" id="ARBA00023141"/>
    </source>
</evidence>
<dbReference type="GO" id="GO:0008652">
    <property type="term" value="P:amino acid biosynthetic process"/>
    <property type="evidence" value="ECO:0007669"/>
    <property type="project" value="UniProtKB-KW"/>
</dbReference>
<dbReference type="GO" id="GO:0005737">
    <property type="term" value="C:cytoplasm"/>
    <property type="evidence" value="ECO:0007669"/>
    <property type="project" value="UniProtKB-SubCell"/>
</dbReference>
<feature type="active site" description="Proton acceptor" evidence="7">
    <location>
        <position position="324"/>
    </location>
</feature>
<gene>
    <name evidence="7 9" type="primary">aroA</name>
    <name evidence="9" type="ORF">CKSOR_00411</name>
</gene>
<dbReference type="GO" id="GO:0003866">
    <property type="term" value="F:3-phosphoshikimate 1-carboxyvinyltransferase activity"/>
    <property type="evidence" value="ECO:0007669"/>
    <property type="project" value="UniProtKB-UniRule"/>
</dbReference>
<feature type="binding site" evidence="7">
    <location>
        <position position="351"/>
    </location>
    <ligand>
        <name>3-phosphoshikimate</name>
        <dbReference type="ChEBI" id="CHEBI:145989"/>
    </ligand>
</feature>
<dbReference type="AlphaFoldDB" id="A0A3Q8EX19"/>
<dbReference type="InterPro" id="IPR036968">
    <property type="entry name" value="Enolpyruvate_Tfrase_sf"/>
</dbReference>
<feature type="binding site" evidence="7">
    <location>
        <position position="399"/>
    </location>
    <ligand>
        <name>phosphoenolpyruvate</name>
        <dbReference type="ChEBI" id="CHEBI:58702"/>
    </ligand>
</feature>
<feature type="binding site" evidence="7">
    <location>
        <position position="355"/>
    </location>
    <ligand>
        <name>phosphoenolpyruvate</name>
        <dbReference type="ChEBI" id="CHEBI:58702"/>
    </ligand>
</feature>
<evidence type="ECO:0000256" key="3">
    <source>
        <dbReference type="ARBA" id="ARBA00022605"/>
    </source>
</evidence>
<evidence type="ECO:0000256" key="4">
    <source>
        <dbReference type="ARBA" id="ARBA00022679"/>
    </source>
</evidence>
<feature type="domain" description="Enolpyruvate transferase" evidence="8">
    <location>
        <begin position="11"/>
        <end position="432"/>
    </location>
</feature>